<feature type="region of interest" description="Disordered" evidence="6">
    <location>
        <begin position="714"/>
        <end position="742"/>
    </location>
</feature>
<sequence length="742" mass="78088">MVITLWLAIFAGLIGVLAAGGNSEHAEDAIPDSQATLALQRMNEKFPGSEQTDAQTLHLVFHPSEGFVTDDAAKYQIDAVLAEAAELPGVASVANPFDPEAPYVSVSARTAVSTLTYSEARRRRLRRRPTRPHWSLQQNAPAALGVEPGGNLVPLGAPEQGIGEALGVLIAFIVLIFTYGSLRAAGANLGVAVFGVGVGVIGVLAFNAISPISENSIILAAMLGLAVGIDYSLFIMSRFQHELRGGRSVDEAIGRAIGTAGTAVVFAGLTVIVALGALTLVGINFIAHMGLAAAFAVLVAVLLALTLVPVFLKTFGLKMLSKKHRKALESGVVWHEGDGSHDTFLRKWARFVVKRPVMSLIAGAGVLVVVGIPVLSMKTAFNVPGGADPESTERAAYTAILEDFGGVQSPLIVLMEGEDVEDQTTTVTTQVGNLPGVQSVSPAQISDDGQMARITVIPTGGPIDDETKEIVHIVRNEARAVPGVHLEVTGETAIGIDQDAALNAALIKYVIVIVVISLALLVLLFRSILIPVIATAGYLVSVIASFGASTAVFQWGWDFPLITAAQGDPMMTLLPILLVGVLFGLAMDYQVFLVSRIQEMHSKGLSPKDAIVEGFGRAAPVLVAAATIMTVVFAGFASSSFAIAASIAFGLMVGVVADAFIVRLVLMPAAMSLLGKAAWWMPRWLDKVLPTVDTEGHALDAHEASVPTSVDFRDGALTRSRPHSTPRAAERESARRPLAWSN</sequence>
<accession>A0ABQ6I9I0</accession>
<dbReference type="EMBL" id="BSUN01000001">
    <property type="protein sequence ID" value="GMA34450.1"/>
    <property type="molecule type" value="Genomic_DNA"/>
</dbReference>
<dbReference type="SUPFAM" id="SSF82866">
    <property type="entry name" value="Multidrug efflux transporter AcrB transmembrane domain"/>
    <property type="match status" value="2"/>
</dbReference>
<feature type="transmembrane region" description="Helical" evidence="7">
    <location>
        <begin position="643"/>
        <end position="666"/>
    </location>
</feature>
<evidence type="ECO:0000256" key="7">
    <source>
        <dbReference type="SAM" id="Phobius"/>
    </source>
</evidence>
<comment type="caution">
    <text evidence="9">The sequence shown here is derived from an EMBL/GenBank/DDBJ whole genome shotgun (WGS) entry which is preliminary data.</text>
</comment>
<proteinExistence type="predicted"/>
<dbReference type="InterPro" id="IPR000731">
    <property type="entry name" value="SSD"/>
</dbReference>
<name>A0ABQ6I9I0_9MICO</name>
<feature type="transmembrane region" description="Helical" evidence="7">
    <location>
        <begin position="356"/>
        <end position="375"/>
    </location>
</feature>
<feature type="transmembrane region" description="Helical" evidence="7">
    <location>
        <begin position="532"/>
        <end position="553"/>
    </location>
</feature>
<evidence type="ECO:0000256" key="1">
    <source>
        <dbReference type="ARBA" id="ARBA00004651"/>
    </source>
</evidence>
<dbReference type="PROSITE" id="PS50156">
    <property type="entry name" value="SSD"/>
    <property type="match status" value="1"/>
</dbReference>
<evidence type="ECO:0000256" key="6">
    <source>
        <dbReference type="SAM" id="MobiDB-lite"/>
    </source>
</evidence>
<evidence type="ECO:0000256" key="3">
    <source>
        <dbReference type="ARBA" id="ARBA00022692"/>
    </source>
</evidence>
<feature type="transmembrane region" description="Helical" evidence="7">
    <location>
        <begin position="615"/>
        <end position="637"/>
    </location>
</feature>
<dbReference type="InterPro" id="IPR004869">
    <property type="entry name" value="MMPL_dom"/>
</dbReference>
<organism evidence="9 10">
    <name type="scientific">Demequina litorisediminis</name>
    <dbReference type="NCBI Taxonomy" id="1849022"/>
    <lineage>
        <taxon>Bacteria</taxon>
        <taxon>Bacillati</taxon>
        <taxon>Actinomycetota</taxon>
        <taxon>Actinomycetes</taxon>
        <taxon>Micrococcales</taxon>
        <taxon>Demequinaceae</taxon>
        <taxon>Demequina</taxon>
    </lineage>
</organism>
<keyword evidence="10" id="KW-1185">Reference proteome</keyword>
<evidence type="ECO:0000256" key="4">
    <source>
        <dbReference type="ARBA" id="ARBA00022989"/>
    </source>
</evidence>
<protein>
    <submittedName>
        <fullName evidence="9">Membrane protein</fullName>
    </submittedName>
</protein>
<reference evidence="10" key="1">
    <citation type="journal article" date="2019" name="Int. J. Syst. Evol. Microbiol.">
        <title>The Global Catalogue of Microorganisms (GCM) 10K type strain sequencing project: providing services to taxonomists for standard genome sequencing and annotation.</title>
        <authorList>
            <consortium name="The Broad Institute Genomics Platform"/>
            <consortium name="The Broad Institute Genome Sequencing Center for Infectious Disease"/>
            <person name="Wu L."/>
            <person name="Ma J."/>
        </authorList>
    </citation>
    <scope>NUCLEOTIDE SEQUENCE [LARGE SCALE GENOMIC DNA]</scope>
    <source>
        <strain evidence="10">NBRC 112299</strain>
    </source>
</reference>
<dbReference type="Proteomes" id="UP001157125">
    <property type="component" value="Unassembled WGS sequence"/>
</dbReference>
<dbReference type="InterPro" id="IPR050545">
    <property type="entry name" value="Mycobact_MmpL"/>
</dbReference>
<dbReference type="PANTHER" id="PTHR33406">
    <property type="entry name" value="MEMBRANE PROTEIN MJ1562-RELATED"/>
    <property type="match status" value="1"/>
</dbReference>
<dbReference type="Gene3D" id="1.20.1640.10">
    <property type="entry name" value="Multidrug efflux transporter AcrB transmembrane domain"/>
    <property type="match status" value="2"/>
</dbReference>
<keyword evidence="5 7" id="KW-0472">Membrane</keyword>
<gene>
    <name evidence="9" type="ORF">GCM10025876_06540</name>
</gene>
<evidence type="ECO:0000259" key="8">
    <source>
        <dbReference type="PROSITE" id="PS50156"/>
    </source>
</evidence>
<keyword evidence="3 7" id="KW-0812">Transmembrane</keyword>
<feature type="transmembrane region" description="Helical" evidence="7">
    <location>
        <begin position="189"/>
        <end position="210"/>
    </location>
</feature>
<feature type="transmembrane region" description="Helical" evidence="7">
    <location>
        <begin position="165"/>
        <end position="182"/>
    </location>
</feature>
<evidence type="ECO:0000313" key="9">
    <source>
        <dbReference type="EMBL" id="GMA34450.1"/>
    </source>
</evidence>
<feature type="transmembrane region" description="Helical" evidence="7">
    <location>
        <begin position="573"/>
        <end position="594"/>
    </location>
</feature>
<feature type="transmembrane region" description="Helical" evidence="7">
    <location>
        <begin position="289"/>
        <end position="312"/>
    </location>
</feature>
<keyword evidence="4 7" id="KW-1133">Transmembrane helix</keyword>
<feature type="transmembrane region" description="Helical" evidence="7">
    <location>
        <begin position="216"/>
        <end position="236"/>
    </location>
</feature>
<evidence type="ECO:0000313" key="10">
    <source>
        <dbReference type="Proteomes" id="UP001157125"/>
    </source>
</evidence>
<feature type="transmembrane region" description="Helical" evidence="7">
    <location>
        <begin position="257"/>
        <end position="283"/>
    </location>
</feature>
<feature type="transmembrane region" description="Helical" evidence="7">
    <location>
        <begin position="506"/>
        <end position="525"/>
    </location>
</feature>
<dbReference type="Pfam" id="PF03176">
    <property type="entry name" value="MMPL"/>
    <property type="match status" value="2"/>
</dbReference>
<comment type="subcellular location">
    <subcellularLocation>
        <location evidence="1">Cell membrane</location>
        <topology evidence="1">Multi-pass membrane protein</topology>
    </subcellularLocation>
</comment>
<feature type="domain" description="SSD" evidence="8">
    <location>
        <begin position="167"/>
        <end position="314"/>
    </location>
</feature>
<evidence type="ECO:0000256" key="5">
    <source>
        <dbReference type="ARBA" id="ARBA00023136"/>
    </source>
</evidence>
<dbReference type="PANTHER" id="PTHR33406:SF13">
    <property type="entry name" value="MEMBRANE PROTEIN YDFJ"/>
    <property type="match status" value="1"/>
</dbReference>
<evidence type="ECO:0000256" key="2">
    <source>
        <dbReference type="ARBA" id="ARBA00022475"/>
    </source>
</evidence>
<keyword evidence="2" id="KW-1003">Cell membrane</keyword>